<evidence type="ECO:0000256" key="3">
    <source>
        <dbReference type="ARBA" id="ARBA00004496"/>
    </source>
</evidence>
<comment type="cofactor">
    <cofactor evidence="1">
        <name>Zn(2+)</name>
        <dbReference type="ChEBI" id="CHEBI:29105"/>
    </cofactor>
</comment>
<dbReference type="HAMAP" id="MF_01971">
    <property type="entry name" value="Kynurenine_monooxygenase"/>
    <property type="match status" value="1"/>
</dbReference>
<comment type="pathway">
    <text evidence="16">Pyrimidine metabolism.</text>
</comment>
<dbReference type="FunFam" id="3.40.140.10:FF:000016">
    <property type="entry name" value="Cytosine deaminase"/>
    <property type="match status" value="1"/>
</dbReference>
<comment type="function">
    <text evidence="17">Catalyzes the hydroxylation of L-kynurenine (L-Kyn) to form 3-hydroxy-L-kynurenine (L-3OHKyn). Required for synthesis of quinolinic acid.</text>
</comment>
<dbReference type="InterPro" id="IPR016193">
    <property type="entry name" value="Cytidine_deaminase-like"/>
</dbReference>
<evidence type="ECO:0000256" key="15">
    <source>
        <dbReference type="ARBA" id="ARBA00047818"/>
    </source>
</evidence>
<gene>
    <name evidence="17" type="primary">kmo</name>
    <name evidence="19" type="ORF">AsAng_0044080</name>
</gene>
<dbReference type="GO" id="GO:0052717">
    <property type="term" value="F:tRNA-specific adenosine-34 deaminase activity"/>
    <property type="evidence" value="ECO:0007669"/>
    <property type="project" value="UniProtKB-EC"/>
</dbReference>
<dbReference type="SUPFAM" id="SSF53927">
    <property type="entry name" value="Cytidine deaminase-like"/>
    <property type="match status" value="1"/>
</dbReference>
<keyword evidence="20" id="KW-1185">Reference proteome</keyword>
<comment type="similarity">
    <text evidence="17">Belongs to the aromatic-ring hydroxylase family. KMO subfamily.</text>
</comment>
<comment type="subcellular location">
    <subcellularLocation>
        <location evidence="3">Cytoplasm</location>
    </subcellularLocation>
</comment>
<dbReference type="EMBL" id="AP026867">
    <property type="protein sequence ID" value="BDS13669.1"/>
    <property type="molecule type" value="Genomic_DNA"/>
</dbReference>
<dbReference type="GO" id="GO:0019805">
    <property type="term" value="P:quinolinate biosynthetic process"/>
    <property type="evidence" value="ECO:0007669"/>
    <property type="project" value="UniProtKB-UniRule"/>
</dbReference>
<dbReference type="RefSeq" id="WP_264788927.1">
    <property type="nucleotide sequence ID" value="NZ_AP026867.1"/>
</dbReference>
<dbReference type="Proteomes" id="UP001060919">
    <property type="component" value="Chromosome"/>
</dbReference>
<dbReference type="GO" id="GO:0004502">
    <property type="term" value="F:kynurenine 3-monooxygenase activity"/>
    <property type="evidence" value="ECO:0007669"/>
    <property type="project" value="UniProtKB-UniRule"/>
</dbReference>
<dbReference type="GO" id="GO:0072527">
    <property type="term" value="P:pyrimidine-containing compound metabolic process"/>
    <property type="evidence" value="ECO:0007669"/>
    <property type="project" value="UniProtKB-ARBA"/>
</dbReference>
<accession>A0A915YIK3</accession>
<evidence type="ECO:0000256" key="4">
    <source>
        <dbReference type="ARBA" id="ARBA00011738"/>
    </source>
</evidence>
<dbReference type="PRINTS" id="PR00420">
    <property type="entry name" value="RNGMNOXGNASE"/>
</dbReference>
<dbReference type="GO" id="GO:0070189">
    <property type="term" value="P:kynurenine metabolic process"/>
    <property type="evidence" value="ECO:0007669"/>
    <property type="project" value="TreeGrafter"/>
</dbReference>
<dbReference type="PANTHER" id="PTHR46028">
    <property type="entry name" value="KYNURENINE 3-MONOOXYGENASE"/>
    <property type="match status" value="1"/>
</dbReference>
<dbReference type="InterPro" id="IPR036188">
    <property type="entry name" value="FAD/NAD-bd_sf"/>
</dbReference>
<name>A0A915YIK3_9BACT</name>
<dbReference type="Pfam" id="PF01494">
    <property type="entry name" value="FAD_binding_3"/>
    <property type="match status" value="2"/>
</dbReference>
<comment type="catalytic activity">
    <reaction evidence="15 17">
        <text>L-kynurenine + NADPH + O2 + H(+) = 3-hydroxy-L-kynurenine + NADP(+) + H2O</text>
        <dbReference type="Rhea" id="RHEA:20545"/>
        <dbReference type="ChEBI" id="CHEBI:15377"/>
        <dbReference type="ChEBI" id="CHEBI:15378"/>
        <dbReference type="ChEBI" id="CHEBI:15379"/>
        <dbReference type="ChEBI" id="CHEBI:57783"/>
        <dbReference type="ChEBI" id="CHEBI:57959"/>
        <dbReference type="ChEBI" id="CHEBI:58125"/>
        <dbReference type="ChEBI" id="CHEBI:58349"/>
        <dbReference type="EC" id="1.14.13.9"/>
    </reaction>
</comment>
<evidence type="ECO:0000256" key="14">
    <source>
        <dbReference type="ARBA" id="ARBA00023033"/>
    </source>
</evidence>
<reference evidence="19" key="1">
    <citation type="submission" date="2022-09" db="EMBL/GenBank/DDBJ databases">
        <title>Aureispira anguillicida sp. nov., isolated from Leptocephalus of Japanese eel Anguilla japonica.</title>
        <authorList>
            <person name="Yuasa K."/>
            <person name="Mekata T."/>
            <person name="Ikunari K."/>
        </authorList>
    </citation>
    <scope>NUCLEOTIDE SEQUENCE</scope>
    <source>
        <strain evidence="19">EL160426</strain>
    </source>
</reference>
<evidence type="ECO:0000256" key="11">
    <source>
        <dbReference type="ARBA" id="ARBA00022833"/>
    </source>
</evidence>
<dbReference type="Pfam" id="PF00383">
    <property type="entry name" value="dCMP_cyt_deam_1"/>
    <property type="match status" value="1"/>
</dbReference>
<dbReference type="GO" id="GO:0005737">
    <property type="term" value="C:cytoplasm"/>
    <property type="evidence" value="ECO:0007669"/>
    <property type="project" value="UniProtKB-SubCell"/>
</dbReference>
<dbReference type="PROSITE" id="PS51747">
    <property type="entry name" value="CYT_DCMP_DEAMINASES_2"/>
    <property type="match status" value="1"/>
</dbReference>
<evidence type="ECO:0000256" key="17">
    <source>
        <dbReference type="HAMAP-Rule" id="MF_01971"/>
    </source>
</evidence>
<dbReference type="FunFam" id="3.50.50.60:FF:000185">
    <property type="entry name" value="Kynurenine 3-monooxygenase"/>
    <property type="match status" value="1"/>
</dbReference>
<dbReference type="GO" id="GO:0046872">
    <property type="term" value="F:metal ion binding"/>
    <property type="evidence" value="ECO:0007669"/>
    <property type="project" value="UniProtKB-KW"/>
</dbReference>
<organism evidence="19 20">
    <name type="scientific">Aureispira anguillae</name>
    <dbReference type="NCBI Taxonomy" id="2864201"/>
    <lineage>
        <taxon>Bacteria</taxon>
        <taxon>Pseudomonadati</taxon>
        <taxon>Bacteroidota</taxon>
        <taxon>Saprospiria</taxon>
        <taxon>Saprospirales</taxon>
        <taxon>Saprospiraceae</taxon>
        <taxon>Aureispira</taxon>
    </lineage>
</organism>
<dbReference type="InterPro" id="IPR002125">
    <property type="entry name" value="CMP_dCMP_dom"/>
</dbReference>
<dbReference type="PANTHER" id="PTHR46028:SF2">
    <property type="entry name" value="KYNURENINE 3-MONOOXYGENASE"/>
    <property type="match status" value="1"/>
</dbReference>
<comment type="pathway">
    <text evidence="17">Cofactor biosynthesis; NAD(+) biosynthesis; quinolinate from L-kynurenine: step 1/3.</text>
</comment>
<evidence type="ECO:0000256" key="10">
    <source>
        <dbReference type="ARBA" id="ARBA00022827"/>
    </source>
</evidence>
<evidence type="ECO:0000256" key="7">
    <source>
        <dbReference type="ARBA" id="ARBA00022642"/>
    </source>
</evidence>
<dbReference type="GO" id="GO:0071949">
    <property type="term" value="F:FAD binding"/>
    <property type="evidence" value="ECO:0007669"/>
    <property type="project" value="InterPro"/>
</dbReference>
<evidence type="ECO:0000313" key="20">
    <source>
        <dbReference type="Proteomes" id="UP001060919"/>
    </source>
</evidence>
<dbReference type="Gene3D" id="3.50.50.60">
    <property type="entry name" value="FAD/NAD(P)-binding domain"/>
    <property type="match status" value="1"/>
</dbReference>
<dbReference type="InterPro" id="IPR002938">
    <property type="entry name" value="FAD-bd"/>
</dbReference>
<keyword evidence="7 17" id="KW-0662">Pyridine nucleotide biosynthesis</keyword>
<keyword evidence="11" id="KW-0862">Zinc</keyword>
<dbReference type="Gene3D" id="3.40.140.10">
    <property type="entry name" value="Cytidine Deaminase, domain 2"/>
    <property type="match status" value="1"/>
</dbReference>
<keyword evidence="12 17" id="KW-0521">NADP</keyword>
<evidence type="ECO:0000256" key="1">
    <source>
        <dbReference type="ARBA" id="ARBA00001947"/>
    </source>
</evidence>
<keyword evidence="5" id="KW-0963">Cytoplasm</keyword>
<evidence type="ECO:0000313" key="19">
    <source>
        <dbReference type="EMBL" id="BDS13669.1"/>
    </source>
</evidence>
<keyword evidence="14 17" id="KW-0503">Monooxygenase</keyword>
<dbReference type="GO" id="GO:0043420">
    <property type="term" value="P:anthranilate metabolic process"/>
    <property type="evidence" value="ECO:0007669"/>
    <property type="project" value="UniProtKB-UniRule"/>
</dbReference>
<evidence type="ECO:0000259" key="18">
    <source>
        <dbReference type="PROSITE" id="PS51747"/>
    </source>
</evidence>
<protein>
    <recommendedName>
        <fullName evidence="17">Kynurenine 3-monooxygenase</fullName>
        <ecNumber evidence="17">1.14.13.9</ecNumber>
    </recommendedName>
    <alternativeName>
        <fullName evidence="17">Kynurenine 3-hydroxylase</fullName>
    </alternativeName>
</protein>
<dbReference type="GO" id="GO:0006569">
    <property type="term" value="P:L-tryptophan catabolic process"/>
    <property type="evidence" value="ECO:0007669"/>
    <property type="project" value="UniProtKB-UniRule"/>
</dbReference>
<dbReference type="KEGG" id="aup:AsAng_0044080"/>
<keyword evidence="9" id="KW-0378">Hydrolase</keyword>
<comment type="subunit">
    <text evidence="4">Homodimer.</text>
</comment>
<evidence type="ECO:0000256" key="16">
    <source>
        <dbReference type="ARBA" id="ARBA00060693"/>
    </source>
</evidence>
<keyword evidence="8" id="KW-0479">Metal-binding</keyword>
<keyword evidence="13 17" id="KW-0560">Oxidoreductase</keyword>
<dbReference type="SUPFAM" id="SSF51905">
    <property type="entry name" value="FAD/NAD(P)-binding domain"/>
    <property type="match status" value="1"/>
</dbReference>
<evidence type="ECO:0000256" key="6">
    <source>
        <dbReference type="ARBA" id="ARBA00022630"/>
    </source>
</evidence>
<evidence type="ECO:0000256" key="12">
    <source>
        <dbReference type="ARBA" id="ARBA00022857"/>
    </source>
</evidence>
<evidence type="ECO:0000256" key="9">
    <source>
        <dbReference type="ARBA" id="ARBA00022801"/>
    </source>
</evidence>
<evidence type="ECO:0000256" key="2">
    <source>
        <dbReference type="ARBA" id="ARBA00001974"/>
    </source>
</evidence>
<dbReference type="GO" id="GO:0019363">
    <property type="term" value="P:pyridine nucleotide biosynthetic process"/>
    <property type="evidence" value="ECO:0007669"/>
    <property type="project" value="UniProtKB-KW"/>
</dbReference>
<evidence type="ECO:0000256" key="8">
    <source>
        <dbReference type="ARBA" id="ARBA00022723"/>
    </source>
</evidence>
<keyword evidence="6 17" id="KW-0285">Flavoprotein</keyword>
<feature type="domain" description="CMP/dCMP-type deaminase" evidence="18">
    <location>
        <begin position="453"/>
        <end position="568"/>
    </location>
</feature>
<dbReference type="EC" id="1.14.13.9" evidence="17"/>
<keyword evidence="10 17" id="KW-0274">FAD</keyword>
<comment type="cofactor">
    <cofactor evidence="2 17">
        <name>FAD</name>
        <dbReference type="ChEBI" id="CHEBI:57692"/>
    </cofactor>
</comment>
<dbReference type="InterPro" id="IPR027545">
    <property type="entry name" value="Kynurenine_monooxygenase"/>
</dbReference>
<evidence type="ECO:0000256" key="5">
    <source>
        <dbReference type="ARBA" id="ARBA00022490"/>
    </source>
</evidence>
<proteinExistence type="inferred from homology"/>
<dbReference type="CDD" id="cd01285">
    <property type="entry name" value="nucleoside_deaminase"/>
    <property type="match status" value="1"/>
</dbReference>
<sequence>MEKAPVIIVGAGLAGSLMAIYLAKKGLLVEIFESRPDMRATEISAGRSINLALSDRGILALEEVGVIDKVMAEAVKMPGRMLHAKDGALKFAPYGKDSSQYINSISRGGLNQLLMTEAESYQNVSIHFNQKCVDVNFETSSIIVEDYETQQQRTVQGCTIIGGDGANSAVRNAMENQMDGYQSSVDWLEHGYKELSIPPMENATFALEKNALHIWPRGNYMLIALPNADGSFTCTLFFPHTGPVSFESLDTPQKVQAFFEEQFGDAVPYLVNLQEEFANNPVGKLGTLKCYPWIHSEKAVLIGDAAHAVVPFYGQGMNASFEDCRILNACIDEHGVGNWSAAYNAYQQLRKVNGDAIGDLAVENFYEMRDHVANPIFRKKRTLEHLLENTYEDYHSKYSLVTFQPQIPYSIAKNLGNQQDALLMKLCKEVTQIEDLDLATVYAQLKALKDELPLQKKFMKAAIDEAKKGRDAGGIPIGSVLVKNGEIIGAGHNQRVQQNDPMAHAEIDCLKQAGRVGSYHDMVLYSTLMPCYLCAGAVVQFGIKKVIVGENTTFSGAEQFMKEHGVEVINLNNQECIDLMTTFIHQHPKLWNEDIGE</sequence>
<dbReference type="AlphaFoldDB" id="A0A915YIK3"/>
<dbReference type="GO" id="GO:0002100">
    <property type="term" value="P:tRNA wobble adenosine to inosine editing"/>
    <property type="evidence" value="ECO:0007669"/>
    <property type="project" value="InterPro"/>
</dbReference>
<evidence type="ECO:0000256" key="13">
    <source>
        <dbReference type="ARBA" id="ARBA00023002"/>
    </source>
</evidence>